<dbReference type="SUPFAM" id="SSF142906">
    <property type="entry name" value="YjbR-like"/>
    <property type="match status" value="1"/>
</dbReference>
<accession>A0ABV7JPJ8</accession>
<organism evidence="1 2">
    <name type="scientific">Parapedobacter deserti</name>
    <dbReference type="NCBI Taxonomy" id="1912957"/>
    <lineage>
        <taxon>Bacteria</taxon>
        <taxon>Pseudomonadati</taxon>
        <taxon>Bacteroidota</taxon>
        <taxon>Sphingobacteriia</taxon>
        <taxon>Sphingobacteriales</taxon>
        <taxon>Sphingobacteriaceae</taxon>
        <taxon>Parapedobacter</taxon>
    </lineage>
</organism>
<keyword evidence="1" id="KW-0238">DNA-binding</keyword>
<dbReference type="InterPro" id="IPR038056">
    <property type="entry name" value="YjbR-like_sf"/>
</dbReference>
<dbReference type="Pfam" id="PF04237">
    <property type="entry name" value="YjbR"/>
    <property type="match status" value="1"/>
</dbReference>
<dbReference type="InterPro" id="IPR058532">
    <property type="entry name" value="YjbR/MT2646/Rv2570-like"/>
</dbReference>
<comment type="caution">
    <text evidence="1">The sequence shown here is derived from an EMBL/GenBank/DDBJ whole genome shotgun (WGS) entry which is preliminary data.</text>
</comment>
<reference evidence="2" key="1">
    <citation type="journal article" date="2019" name="Int. J. Syst. Evol. Microbiol.">
        <title>The Global Catalogue of Microorganisms (GCM) 10K type strain sequencing project: providing services to taxonomists for standard genome sequencing and annotation.</title>
        <authorList>
            <consortium name="The Broad Institute Genomics Platform"/>
            <consortium name="The Broad Institute Genome Sequencing Center for Infectious Disease"/>
            <person name="Wu L."/>
            <person name="Ma J."/>
        </authorList>
    </citation>
    <scope>NUCLEOTIDE SEQUENCE [LARGE SCALE GENOMIC DNA]</scope>
    <source>
        <strain evidence="2">KCTC 52416</strain>
    </source>
</reference>
<dbReference type="PANTHER" id="PTHR35145:SF1">
    <property type="entry name" value="CYTOPLASMIC PROTEIN"/>
    <property type="match status" value="1"/>
</dbReference>
<keyword evidence="2" id="KW-1185">Reference proteome</keyword>
<dbReference type="GO" id="GO:0003677">
    <property type="term" value="F:DNA binding"/>
    <property type="evidence" value="ECO:0007669"/>
    <property type="project" value="UniProtKB-KW"/>
</dbReference>
<dbReference type="PANTHER" id="PTHR35145">
    <property type="entry name" value="CYTOPLASMIC PROTEIN-RELATED"/>
    <property type="match status" value="1"/>
</dbReference>
<dbReference type="RefSeq" id="WP_379024417.1">
    <property type="nucleotide sequence ID" value="NZ_JBHRTA010000038.1"/>
</dbReference>
<dbReference type="Proteomes" id="UP001595526">
    <property type="component" value="Unassembled WGS sequence"/>
</dbReference>
<evidence type="ECO:0000313" key="1">
    <source>
        <dbReference type="EMBL" id="MFC3199112.1"/>
    </source>
</evidence>
<gene>
    <name evidence="1" type="ORF">ACFOET_15915</name>
</gene>
<sequence>MHIEQLRDYCLSKPGTTESCPFGPDTLVFKVADKLFLLTGLDSQPLSFSVKCDPAYALELRERHPHTVKGAYHMNKRHWNEVVCNGELTDEMLLHLVDHSYELVVAGLPRKVREQLCK</sequence>
<evidence type="ECO:0000313" key="2">
    <source>
        <dbReference type="Proteomes" id="UP001595526"/>
    </source>
</evidence>
<dbReference type="EMBL" id="JBHRTA010000038">
    <property type="protein sequence ID" value="MFC3199112.1"/>
    <property type="molecule type" value="Genomic_DNA"/>
</dbReference>
<dbReference type="Gene3D" id="3.90.1150.30">
    <property type="match status" value="1"/>
</dbReference>
<proteinExistence type="predicted"/>
<name>A0ABV7JPJ8_9SPHI</name>
<protein>
    <submittedName>
        <fullName evidence="1">MmcQ/YjbR family DNA-binding protein</fullName>
    </submittedName>
</protein>
<dbReference type="InterPro" id="IPR007351">
    <property type="entry name" value="YjbR"/>
</dbReference>